<accession>A0A6B8RJ97</accession>
<evidence type="ECO:0000259" key="5">
    <source>
        <dbReference type="SMART" id="SM00827"/>
    </source>
</evidence>
<dbReference type="Proteomes" id="UP000426246">
    <property type="component" value="Chromosome"/>
</dbReference>
<keyword evidence="2 6" id="KW-0808">Transferase</keyword>
<evidence type="ECO:0000256" key="2">
    <source>
        <dbReference type="ARBA" id="ARBA00022679"/>
    </source>
</evidence>
<dbReference type="InterPro" id="IPR004410">
    <property type="entry name" value="Malonyl_CoA-ACP_transAc_FabD"/>
</dbReference>
<evidence type="ECO:0000256" key="1">
    <source>
        <dbReference type="ARBA" id="ARBA00013258"/>
    </source>
</evidence>
<dbReference type="InterPro" id="IPR050858">
    <property type="entry name" value="Mal-CoA-ACP_Trans/PKS_FabD"/>
</dbReference>
<dbReference type="AlphaFoldDB" id="A0A6B8RJ97"/>
<dbReference type="EC" id="2.3.1.39" evidence="1"/>
<dbReference type="InterPro" id="IPR016035">
    <property type="entry name" value="Acyl_Trfase/lysoPLipase"/>
</dbReference>
<proteinExistence type="predicted"/>
<sequence length="428" mass="47624">MSKLAVVFPGQGSQYMGMGRKWYENNLTAKQYFEEASTRLGFDLRKLCLEGDLEELTKTENTQPAILTVSMIAFRLLLEETGAVPYVLAGHSLGEITALTAAGGISFSDAVYLVHHRGKYMQEAVFPGMGAMSAINGLMKDQVEEICFNVSRQCGVVVPSNYNTADQIVISGERDAVSEAEVQLTRMGAIVIPLKVSAPFHSPLMSSASDQLFEHLKSIHFKQLRYPVLSNATGELYKSELEIASMLTKQLTEPVLWTECMKRMEEFGVDVVIEAGPQGVLTHFMKKSMAKQSVFAMDKEELSTIVKSLETKPSSNKATIIKPKTNLVTKCIAITVCTRNRNWDNDEYQKGVVEPYRKVQKIQDELDRTGGEPTIAQMKEALEMLSSVFETKKVPLEERLERYQQVFNETGTRDLFPDFDPIGASVGG</sequence>
<comment type="catalytic activity">
    <reaction evidence="4">
        <text>holo-[ACP] + malonyl-CoA = malonyl-[ACP] + CoA</text>
        <dbReference type="Rhea" id="RHEA:41792"/>
        <dbReference type="Rhea" id="RHEA-COMP:9623"/>
        <dbReference type="Rhea" id="RHEA-COMP:9685"/>
        <dbReference type="ChEBI" id="CHEBI:57287"/>
        <dbReference type="ChEBI" id="CHEBI:57384"/>
        <dbReference type="ChEBI" id="CHEBI:64479"/>
        <dbReference type="ChEBI" id="CHEBI:78449"/>
        <dbReference type="EC" id="2.3.1.39"/>
    </reaction>
</comment>
<dbReference type="PANTHER" id="PTHR42681">
    <property type="entry name" value="MALONYL-COA-ACYL CARRIER PROTEIN TRANSACYLASE, MITOCHONDRIAL"/>
    <property type="match status" value="1"/>
</dbReference>
<name>A0A6B8RJ97_9BACL</name>
<dbReference type="Gene3D" id="3.30.70.250">
    <property type="entry name" value="Malonyl-CoA ACP transacylase, ACP-binding"/>
    <property type="match status" value="1"/>
</dbReference>
<dbReference type="RefSeq" id="WP_155701157.1">
    <property type="nucleotide sequence ID" value="NZ_CP034235.1"/>
</dbReference>
<feature type="domain" description="Malonyl-CoA:ACP transacylase (MAT)" evidence="5">
    <location>
        <begin position="7"/>
        <end position="343"/>
    </location>
</feature>
<dbReference type="SUPFAM" id="SSF52151">
    <property type="entry name" value="FabD/lysophospholipase-like"/>
    <property type="match status" value="1"/>
</dbReference>
<dbReference type="PANTHER" id="PTHR42681:SF1">
    <property type="entry name" value="MALONYL-COA-ACYL CARRIER PROTEIN TRANSACYLASE, MITOCHONDRIAL"/>
    <property type="match status" value="1"/>
</dbReference>
<dbReference type="SMART" id="SM00827">
    <property type="entry name" value="PKS_AT"/>
    <property type="match status" value="1"/>
</dbReference>
<evidence type="ECO:0000313" key="7">
    <source>
        <dbReference type="Proteomes" id="UP000426246"/>
    </source>
</evidence>
<keyword evidence="7" id="KW-1185">Reference proteome</keyword>
<evidence type="ECO:0000256" key="3">
    <source>
        <dbReference type="ARBA" id="ARBA00023315"/>
    </source>
</evidence>
<dbReference type="OrthoDB" id="9805460at2"/>
<dbReference type="NCBIfam" id="TIGR00128">
    <property type="entry name" value="fabD"/>
    <property type="match status" value="1"/>
</dbReference>
<organism evidence="6 7">
    <name type="scientific">Paenibacillus psychroresistens</name>
    <dbReference type="NCBI Taxonomy" id="1778678"/>
    <lineage>
        <taxon>Bacteria</taxon>
        <taxon>Bacillati</taxon>
        <taxon>Bacillota</taxon>
        <taxon>Bacilli</taxon>
        <taxon>Bacillales</taxon>
        <taxon>Paenibacillaceae</taxon>
        <taxon>Paenibacillus</taxon>
    </lineage>
</organism>
<dbReference type="GO" id="GO:0004314">
    <property type="term" value="F:[acyl-carrier-protein] S-malonyltransferase activity"/>
    <property type="evidence" value="ECO:0007669"/>
    <property type="project" value="UniProtKB-EC"/>
</dbReference>
<evidence type="ECO:0000256" key="4">
    <source>
        <dbReference type="ARBA" id="ARBA00048462"/>
    </source>
</evidence>
<dbReference type="GO" id="GO:0006633">
    <property type="term" value="P:fatty acid biosynthetic process"/>
    <property type="evidence" value="ECO:0007669"/>
    <property type="project" value="TreeGrafter"/>
</dbReference>
<dbReference type="InterPro" id="IPR001227">
    <property type="entry name" value="Ac_transferase_dom_sf"/>
</dbReference>
<dbReference type="InterPro" id="IPR016036">
    <property type="entry name" value="Malonyl_transacylase_ACP-bd"/>
</dbReference>
<keyword evidence="3 6" id="KW-0012">Acyltransferase</keyword>
<protein>
    <recommendedName>
        <fullName evidence="1">[acyl-carrier-protein] S-malonyltransferase</fullName>
        <ecNumber evidence="1">2.3.1.39</ecNumber>
    </recommendedName>
</protein>
<dbReference type="Pfam" id="PF00698">
    <property type="entry name" value="Acyl_transf_1"/>
    <property type="match status" value="1"/>
</dbReference>
<reference evidence="7" key="1">
    <citation type="submission" date="2018-11" db="EMBL/GenBank/DDBJ databases">
        <title>Complete genome sequence of Paenibacillus sp. ML311-T8.</title>
        <authorList>
            <person name="Nam Y.-D."/>
            <person name="Kang J."/>
            <person name="Chung W.-H."/>
            <person name="Park Y.S."/>
        </authorList>
    </citation>
    <scope>NUCLEOTIDE SEQUENCE [LARGE SCALE GENOMIC DNA]</scope>
    <source>
        <strain evidence="7">ML311-T8</strain>
    </source>
</reference>
<dbReference type="GO" id="GO:0005829">
    <property type="term" value="C:cytosol"/>
    <property type="evidence" value="ECO:0007669"/>
    <property type="project" value="TreeGrafter"/>
</dbReference>
<dbReference type="SUPFAM" id="SSF55048">
    <property type="entry name" value="Probable ACP-binding domain of malonyl-CoA ACP transacylase"/>
    <property type="match status" value="1"/>
</dbReference>
<evidence type="ECO:0000313" key="6">
    <source>
        <dbReference type="EMBL" id="QGQ96119.1"/>
    </source>
</evidence>
<dbReference type="InterPro" id="IPR014043">
    <property type="entry name" value="Acyl_transferase_dom"/>
</dbReference>
<dbReference type="Gene3D" id="3.40.366.10">
    <property type="entry name" value="Malonyl-Coenzyme A Acyl Carrier Protein, domain 2"/>
    <property type="match status" value="1"/>
</dbReference>
<dbReference type="KEGG" id="ppsc:EHS13_15170"/>
<gene>
    <name evidence="6" type="primary">fabD</name>
    <name evidence="6" type="ORF">EHS13_15170</name>
</gene>
<dbReference type="EMBL" id="CP034235">
    <property type="protein sequence ID" value="QGQ96119.1"/>
    <property type="molecule type" value="Genomic_DNA"/>
</dbReference>